<proteinExistence type="predicted"/>
<gene>
    <name evidence="3" type="ORF">HPB51_022463</name>
</gene>
<feature type="compositionally biased region" description="Low complexity" evidence="1">
    <location>
        <begin position="27"/>
        <end position="37"/>
    </location>
</feature>
<keyword evidence="2" id="KW-0472">Membrane</keyword>
<reference evidence="3" key="2">
    <citation type="submission" date="2021-09" db="EMBL/GenBank/DDBJ databases">
        <authorList>
            <person name="Jia N."/>
            <person name="Wang J."/>
            <person name="Shi W."/>
            <person name="Du L."/>
            <person name="Sun Y."/>
            <person name="Zhan W."/>
            <person name="Jiang J."/>
            <person name="Wang Q."/>
            <person name="Zhang B."/>
            <person name="Ji P."/>
            <person name="Sakyi L.B."/>
            <person name="Cui X."/>
            <person name="Yuan T."/>
            <person name="Jiang B."/>
            <person name="Yang W."/>
            <person name="Lam T.T.-Y."/>
            <person name="Chang Q."/>
            <person name="Ding S."/>
            <person name="Wang X."/>
            <person name="Zhu J."/>
            <person name="Ruan X."/>
            <person name="Zhao L."/>
            <person name="Wei J."/>
            <person name="Que T."/>
            <person name="Du C."/>
            <person name="Cheng J."/>
            <person name="Dai P."/>
            <person name="Han X."/>
            <person name="Huang E."/>
            <person name="Gao Y."/>
            <person name="Liu J."/>
            <person name="Shao H."/>
            <person name="Ye R."/>
            <person name="Li L."/>
            <person name="Wei W."/>
            <person name="Wang X."/>
            <person name="Wang C."/>
            <person name="Huo Q."/>
            <person name="Li W."/>
            <person name="Guo W."/>
            <person name="Chen H."/>
            <person name="Chen S."/>
            <person name="Zhou L."/>
            <person name="Zhou L."/>
            <person name="Ni X."/>
            <person name="Tian J."/>
            <person name="Zhou Y."/>
            <person name="Sheng Y."/>
            <person name="Liu T."/>
            <person name="Pan Y."/>
            <person name="Xia L."/>
            <person name="Li J."/>
            <person name="Zhao F."/>
            <person name="Cao W."/>
        </authorList>
    </citation>
    <scope>NUCLEOTIDE SEQUENCE</scope>
    <source>
        <strain evidence="3">Rmic-2018</strain>
        <tissue evidence="3">Larvae</tissue>
    </source>
</reference>
<feature type="compositionally biased region" description="Low complexity" evidence="1">
    <location>
        <begin position="158"/>
        <end position="173"/>
    </location>
</feature>
<organism evidence="3 4">
    <name type="scientific">Rhipicephalus microplus</name>
    <name type="common">Cattle tick</name>
    <name type="synonym">Boophilus microplus</name>
    <dbReference type="NCBI Taxonomy" id="6941"/>
    <lineage>
        <taxon>Eukaryota</taxon>
        <taxon>Metazoa</taxon>
        <taxon>Ecdysozoa</taxon>
        <taxon>Arthropoda</taxon>
        <taxon>Chelicerata</taxon>
        <taxon>Arachnida</taxon>
        <taxon>Acari</taxon>
        <taxon>Parasitiformes</taxon>
        <taxon>Ixodida</taxon>
        <taxon>Ixodoidea</taxon>
        <taxon>Ixodidae</taxon>
        <taxon>Rhipicephalinae</taxon>
        <taxon>Rhipicephalus</taxon>
        <taxon>Boophilus</taxon>
    </lineage>
</organism>
<sequence length="532" mass="58370">MDAAFKAFKDMDEWQREYSESGRPDLTTSFSSSTSEEFGQRPPSRAGWHDSCEEVQFDDRYEAHIVDEFENSNNDDVHSGYLRSQDYSQSMKRCQWVSGSPRFKGKRARYLEPSTYHARKRRHQIVATGWAEVFSTISEELLREEAVQEAGCSSSRPSTADTSTAAQTSRSATEVSETTCKLKATPAVAMSTSTTNLNFQVPDPASQRNLLIETTSSMAMLEKWSDDSGLQATSFATLQFSPKSNLPDDVPKAEGSVNTTETSDGPLLLCTFTPALCSGLEKSSIINFDATSSDGSLTERRSNAMAEGVSGLLEEDDEEPIHAVALVLNSTLNVEPHLQHAANEKPLKLDQMGRPDRNCVFLLTVSLLVAVFFVASVFYARTSFRFGAPPEHPLTKVANNKVDIDANATNLDGRQLSVPVVDRAAALDRSLVSSTLSAASLEKSTSFIAKKGQARTTKMADGIGVSRGSLPLTKLEKLPSVVRSTFLSATNDYTVTDKTTPIELFVNQSAFTDYKETFAYDKNDTNVDDDVF</sequence>
<comment type="caution">
    <text evidence="3">The sequence shown here is derived from an EMBL/GenBank/DDBJ whole genome shotgun (WGS) entry which is preliminary data.</text>
</comment>
<feature type="region of interest" description="Disordered" evidence="1">
    <location>
        <begin position="148"/>
        <end position="173"/>
    </location>
</feature>
<dbReference type="Proteomes" id="UP000821866">
    <property type="component" value="Chromosome 6"/>
</dbReference>
<evidence type="ECO:0000256" key="1">
    <source>
        <dbReference type="SAM" id="MobiDB-lite"/>
    </source>
</evidence>
<feature type="transmembrane region" description="Helical" evidence="2">
    <location>
        <begin position="360"/>
        <end position="380"/>
    </location>
</feature>
<feature type="region of interest" description="Disordered" evidence="1">
    <location>
        <begin position="15"/>
        <end position="49"/>
    </location>
</feature>
<evidence type="ECO:0000313" key="4">
    <source>
        <dbReference type="Proteomes" id="UP000821866"/>
    </source>
</evidence>
<keyword evidence="2" id="KW-0812">Transmembrane</keyword>
<evidence type="ECO:0008006" key="5">
    <source>
        <dbReference type="Google" id="ProtNLM"/>
    </source>
</evidence>
<name>A0A9J6DR85_RHIMP</name>
<keyword evidence="2" id="KW-1133">Transmembrane helix</keyword>
<dbReference type="AlphaFoldDB" id="A0A9J6DR85"/>
<reference evidence="3" key="1">
    <citation type="journal article" date="2020" name="Cell">
        <title>Large-Scale Comparative Analyses of Tick Genomes Elucidate Their Genetic Diversity and Vector Capacities.</title>
        <authorList>
            <consortium name="Tick Genome and Microbiome Consortium (TIGMIC)"/>
            <person name="Jia N."/>
            <person name="Wang J."/>
            <person name="Shi W."/>
            <person name="Du L."/>
            <person name="Sun Y."/>
            <person name="Zhan W."/>
            <person name="Jiang J.F."/>
            <person name="Wang Q."/>
            <person name="Zhang B."/>
            <person name="Ji P."/>
            <person name="Bell-Sakyi L."/>
            <person name="Cui X.M."/>
            <person name="Yuan T.T."/>
            <person name="Jiang B.G."/>
            <person name="Yang W.F."/>
            <person name="Lam T.T."/>
            <person name="Chang Q.C."/>
            <person name="Ding S.J."/>
            <person name="Wang X.J."/>
            <person name="Zhu J.G."/>
            <person name="Ruan X.D."/>
            <person name="Zhao L."/>
            <person name="Wei J.T."/>
            <person name="Ye R.Z."/>
            <person name="Que T.C."/>
            <person name="Du C.H."/>
            <person name="Zhou Y.H."/>
            <person name="Cheng J.X."/>
            <person name="Dai P.F."/>
            <person name="Guo W.B."/>
            <person name="Han X.H."/>
            <person name="Huang E.J."/>
            <person name="Li L.F."/>
            <person name="Wei W."/>
            <person name="Gao Y.C."/>
            <person name="Liu J.Z."/>
            <person name="Shao H.Z."/>
            <person name="Wang X."/>
            <person name="Wang C.C."/>
            <person name="Yang T.C."/>
            <person name="Huo Q.B."/>
            <person name="Li W."/>
            <person name="Chen H.Y."/>
            <person name="Chen S.E."/>
            <person name="Zhou L.G."/>
            <person name="Ni X.B."/>
            <person name="Tian J.H."/>
            <person name="Sheng Y."/>
            <person name="Liu T."/>
            <person name="Pan Y.S."/>
            <person name="Xia L.Y."/>
            <person name="Li J."/>
            <person name="Zhao F."/>
            <person name="Cao W.C."/>
        </authorList>
    </citation>
    <scope>NUCLEOTIDE SEQUENCE</scope>
    <source>
        <strain evidence="3">Rmic-2018</strain>
    </source>
</reference>
<protein>
    <recommendedName>
        <fullName evidence="5">Transmembrane protein</fullName>
    </recommendedName>
</protein>
<accession>A0A9J6DR85</accession>
<dbReference type="EMBL" id="JABSTU010000008">
    <property type="protein sequence ID" value="KAH8024344.1"/>
    <property type="molecule type" value="Genomic_DNA"/>
</dbReference>
<evidence type="ECO:0000256" key="2">
    <source>
        <dbReference type="SAM" id="Phobius"/>
    </source>
</evidence>
<keyword evidence="4" id="KW-1185">Reference proteome</keyword>
<evidence type="ECO:0000313" key="3">
    <source>
        <dbReference type="EMBL" id="KAH8024344.1"/>
    </source>
</evidence>